<dbReference type="HOGENOM" id="CLU_1608548_0_0_6"/>
<gene>
    <name evidence="1" type="ORF">M911_16355</name>
</gene>
<dbReference type="Proteomes" id="UP000019442">
    <property type="component" value="Chromosome"/>
</dbReference>
<dbReference type="EMBL" id="CP007268">
    <property type="protein sequence ID" value="AHK80826.1"/>
    <property type="molecule type" value="Genomic_DNA"/>
</dbReference>
<dbReference type="AlphaFoldDB" id="W8KZ33"/>
<evidence type="ECO:0000313" key="1">
    <source>
        <dbReference type="EMBL" id="AHK80826.1"/>
    </source>
</evidence>
<organism evidence="1 2">
    <name type="scientific">Ectothiorhodospira haloalkaliphila</name>
    <dbReference type="NCBI Taxonomy" id="421628"/>
    <lineage>
        <taxon>Bacteria</taxon>
        <taxon>Pseudomonadati</taxon>
        <taxon>Pseudomonadota</taxon>
        <taxon>Gammaproteobacteria</taxon>
        <taxon>Chromatiales</taxon>
        <taxon>Ectothiorhodospiraceae</taxon>
        <taxon>Ectothiorhodospira</taxon>
    </lineage>
</organism>
<keyword evidence="2" id="KW-1185">Reference proteome</keyword>
<reference evidence="2" key="2">
    <citation type="submission" date="2014-02" db="EMBL/GenBank/DDBJ databases">
        <title>Draft Genome Sequence of extremely halophilic bacteria Halorhodospira halochloris.</title>
        <authorList>
            <person name="Singh K.S."/>
        </authorList>
    </citation>
    <scope>NUCLEOTIDE SEQUENCE [LARGE SCALE GENOMIC DNA]</scope>
    <source>
        <strain evidence="2">A</strain>
    </source>
</reference>
<evidence type="ECO:0000313" key="2">
    <source>
        <dbReference type="Proteomes" id="UP000019442"/>
    </source>
</evidence>
<accession>W8KZ33</accession>
<proteinExistence type="predicted"/>
<sequence length="165" mass="17915">MPTYYGWEVHDGVAGVGLGASFQATDNVFLRLGYSYQSSKGSRTEISVRDVGIGVGLVQAVGDRTDVGAVLDLLNTEAEVCFSWDCGKADENGIGFGAFARHWVSQSFEVNANVYRSSYDDFGDETILSLGVAGWWQDQHSIRGTIGVGDDTKIFTLGYQYAFGR</sequence>
<protein>
    <recommendedName>
        <fullName evidence="3">Outer membrane protein beta-barrel domain-containing protein</fullName>
    </recommendedName>
</protein>
<evidence type="ECO:0008006" key="3">
    <source>
        <dbReference type="Google" id="ProtNLM"/>
    </source>
</evidence>
<dbReference type="KEGG" id="hhc:M911_16355"/>
<reference evidence="1 2" key="1">
    <citation type="journal article" date="2014" name="J Genomics">
        <title>Draft Genome Sequence of the Extremely Halophilic Phototrophic Purple Sulfur Bacterium Halorhodospira halochloris.</title>
        <authorList>
            <person name="Singh K.S."/>
            <person name="Kirksey J."/>
            <person name="Hoff W.D."/>
            <person name="Deole R."/>
        </authorList>
    </citation>
    <scope>NUCLEOTIDE SEQUENCE [LARGE SCALE GENOMIC DNA]</scope>
    <source>
        <strain evidence="1 2">A</strain>
    </source>
</reference>
<name>W8KZ33_9GAMM</name>